<comment type="caution">
    <text evidence="2">The sequence shown here is derived from an EMBL/GenBank/DDBJ whole genome shotgun (WGS) entry which is preliminary data.</text>
</comment>
<evidence type="ECO:0000256" key="1">
    <source>
        <dbReference type="SAM" id="MobiDB-lite"/>
    </source>
</evidence>
<reference evidence="2" key="2">
    <citation type="submission" date="2021-12" db="EMBL/GenBank/DDBJ databases">
        <title>Resequencing data analysis of finger millet.</title>
        <authorList>
            <person name="Hatakeyama M."/>
            <person name="Aluri S."/>
            <person name="Balachadran M.T."/>
            <person name="Sivarajan S.R."/>
            <person name="Poveda L."/>
            <person name="Shimizu-Inatsugi R."/>
            <person name="Schlapbach R."/>
            <person name="Sreeman S.M."/>
            <person name="Shimizu K.K."/>
        </authorList>
    </citation>
    <scope>NUCLEOTIDE SEQUENCE</scope>
</reference>
<feature type="compositionally biased region" description="Polar residues" evidence="1">
    <location>
        <begin position="134"/>
        <end position="148"/>
    </location>
</feature>
<dbReference type="AlphaFoldDB" id="A0AAV5EDC3"/>
<keyword evidence="3" id="KW-1185">Reference proteome</keyword>
<organism evidence="2 3">
    <name type="scientific">Eleusine coracana subsp. coracana</name>
    <dbReference type="NCBI Taxonomy" id="191504"/>
    <lineage>
        <taxon>Eukaryota</taxon>
        <taxon>Viridiplantae</taxon>
        <taxon>Streptophyta</taxon>
        <taxon>Embryophyta</taxon>
        <taxon>Tracheophyta</taxon>
        <taxon>Spermatophyta</taxon>
        <taxon>Magnoliopsida</taxon>
        <taxon>Liliopsida</taxon>
        <taxon>Poales</taxon>
        <taxon>Poaceae</taxon>
        <taxon>PACMAD clade</taxon>
        <taxon>Chloridoideae</taxon>
        <taxon>Cynodonteae</taxon>
        <taxon>Eleusininae</taxon>
        <taxon>Eleusine</taxon>
    </lineage>
</organism>
<evidence type="ECO:0000313" key="2">
    <source>
        <dbReference type="EMBL" id="GJN20531.1"/>
    </source>
</evidence>
<dbReference type="Proteomes" id="UP001054889">
    <property type="component" value="Unassembled WGS sequence"/>
</dbReference>
<dbReference type="EMBL" id="BQKI01000075">
    <property type="protein sequence ID" value="GJN20531.1"/>
    <property type="molecule type" value="Genomic_DNA"/>
</dbReference>
<protein>
    <submittedName>
        <fullName evidence="2">Uncharacterized protein</fullName>
    </submittedName>
</protein>
<feature type="region of interest" description="Disordered" evidence="1">
    <location>
        <begin position="134"/>
        <end position="159"/>
    </location>
</feature>
<name>A0AAV5EDC3_ELECO</name>
<evidence type="ECO:0000313" key="3">
    <source>
        <dbReference type="Proteomes" id="UP001054889"/>
    </source>
</evidence>
<reference evidence="2" key="1">
    <citation type="journal article" date="2018" name="DNA Res.">
        <title>Multiple hybrid de novo genome assembly of finger millet, an orphan allotetraploid crop.</title>
        <authorList>
            <person name="Hatakeyama M."/>
            <person name="Aluri S."/>
            <person name="Balachadran M.T."/>
            <person name="Sivarajan S.R."/>
            <person name="Patrignani A."/>
            <person name="Gruter S."/>
            <person name="Poveda L."/>
            <person name="Shimizu-Inatsugi R."/>
            <person name="Baeten J."/>
            <person name="Francoijs K.J."/>
            <person name="Nataraja K.N."/>
            <person name="Reddy Y.A.N."/>
            <person name="Phadnis S."/>
            <person name="Ravikumar R.L."/>
            <person name="Schlapbach R."/>
            <person name="Sreeman S.M."/>
            <person name="Shimizu K.K."/>
        </authorList>
    </citation>
    <scope>NUCLEOTIDE SEQUENCE</scope>
</reference>
<accession>A0AAV5EDC3</accession>
<proteinExistence type="predicted"/>
<gene>
    <name evidence="2" type="primary">gb07922</name>
    <name evidence="2" type="ORF">PR202_gb07922</name>
</gene>
<sequence length="221" mass="23914">MRRCLAGLGASSPDLGRKLALHVCGLAVQDLCRSSKGKNKNLAQKMKQIEAMPPGRERSRGGRRANLVGFKDLFELGIGLPSCCSRRLRDVAPRSRSPSPPPSHAVAVVDVAAPLLARCRRHCLPRTRAPSSMQWRRSSLTVPTTSTARGHHGRCSGEISRTWSSSSARRRCLLLAADVTDSLARGRRHLHRGATKVNITDRVGFGSAVNWLTGVTGRLAG</sequence>